<dbReference type="Proteomes" id="UP000239434">
    <property type="component" value="Unassembled WGS sequence"/>
</dbReference>
<dbReference type="EMBL" id="PVBR01000005">
    <property type="protein sequence ID" value="PRD43983.1"/>
    <property type="molecule type" value="Genomic_DNA"/>
</dbReference>
<accession>A0A2S9ITW8</accession>
<evidence type="ECO:0000313" key="1">
    <source>
        <dbReference type="EMBL" id="PRD43983.1"/>
    </source>
</evidence>
<keyword evidence="2" id="KW-1185">Reference proteome</keyword>
<name>A0A2S9ITW8_9HYPH</name>
<proteinExistence type="predicted"/>
<gene>
    <name evidence="1" type="ORF">C5748_09075</name>
</gene>
<reference evidence="1 2" key="1">
    <citation type="submission" date="2018-02" db="EMBL/GenBank/DDBJ databases">
        <title>The draft genome of Phyllobacterium sp. 1N-3.</title>
        <authorList>
            <person name="Liu L."/>
            <person name="Li L."/>
            <person name="Zhang X."/>
            <person name="Wang T."/>
            <person name="Liang L."/>
        </authorList>
    </citation>
    <scope>NUCLEOTIDE SEQUENCE [LARGE SCALE GENOMIC DNA]</scope>
    <source>
        <strain evidence="1 2">1N-3</strain>
    </source>
</reference>
<evidence type="ECO:0008006" key="3">
    <source>
        <dbReference type="Google" id="ProtNLM"/>
    </source>
</evidence>
<protein>
    <recommendedName>
        <fullName evidence="3">DUF3329 domain-containing protein</fullName>
    </recommendedName>
</protein>
<organism evidence="1 2">
    <name type="scientific">Phyllobacterium phragmitis</name>
    <dbReference type="NCBI Taxonomy" id="2670329"/>
    <lineage>
        <taxon>Bacteria</taxon>
        <taxon>Pseudomonadati</taxon>
        <taxon>Pseudomonadota</taxon>
        <taxon>Alphaproteobacteria</taxon>
        <taxon>Hyphomicrobiales</taxon>
        <taxon>Phyllobacteriaceae</taxon>
        <taxon>Phyllobacterium</taxon>
    </lineage>
</organism>
<sequence length="74" mass="8407">MKEANLSQNNSHTFLDPLWRRIVLVGFCAAWSLYEWTNGEAFWGTLTAGMAAYGAWSYLLNYEPSSKDPDEKGE</sequence>
<dbReference type="AlphaFoldDB" id="A0A2S9ITW8"/>
<comment type="caution">
    <text evidence="1">The sequence shown here is derived from an EMBL/GenBank/DDBJ whole genome shotgun (WGS) entry which is preliminary data.</text>
</comment>
<evidence type="ECO:0000313" key="2">
    <source>
        <dbReference type="Proteomes" id="UP000239434"/>
    </source>
</evidence>